<feature type="domain" description="LysM" evidence="2">
    <location>
        <begin position="45"/>
        <end position="88"/>
    </location>
</feature>
<comment type="caution">
    <text evidence="3">The sequence shown here is derived from an EMBL/GenBank/DDBJ whole genome shotgun (WGS) entry which is preliminary data.</text>
</comment>
<evidence type="ECO:0000259" key="2">
    <source>
        <dbReference type="PROSITE" id="PS51782"/>
    </source>
</evidence>
<dbReference type="InterPro" id="IPR018392">
    <property type="entry name" value="LysM"/>
</dbReference>
<dbReference type="Pfam" id="PF01476">
    <property type="entry name" value="LysM"/>
    <property type="match status" value="2"/>
</dbReference>
<dbReference type="Pfam" id="PF07486">
    <property type="entry name" value="Hydrolase_2"/>
    <property type="match status" value="1"/>
</dbReference>
<dbReference type="InterPro" id="IPR036779">
    <property type="entry name" value="LysM_dom_sf"/>
</dbReference>
<proteinExistence type="predicted"/>
<dbReference type="PROSITE" id="PS51782">
    <property type="entry name" value="LYSM"/>
    <property type="match status" value="2"/>
</dbReference>
<feature type="chain" id="PRO_5039036601" evidence="1">
    <location>
        <begin position="45"/>
        <end position="274"/>
    </location>
</feature>
<gene>
    <name evidence="3" type="ORF">Ctaglu_18660</name>
</gene>
<dbReference type="PANTHER" id="PTHR33734">
    <property type="entry name" value="LYSM DOMAIN-CONTAINING GPI-ANCHORED PROTEIN 2"/>
    <property type="match status" value="1"/>
</dbReference>
<dbReference type="CDD" id="cd00118">
    <property type="entry name" value="LysM"/>
    <property type="match status" value="2"/>
</dbReference>
<dbReference type="PANTHER" id="PTHR33734:SF22">
    <property type="entry name" value="MEMBRANE-BOUND LYTIC MUREIN TRANSGLYCOSYLASE D"/>
    <property type="match status" value="1"/>
</dbReference>
<feature type="signal peptide" evidence="1">
    <location>
        <begin position="1"/>
        <end position="44"/>
    </location>
</feature>
<dbReference type="GO" id="GO:0016787">
    <property type="term" value="F:hydrolase activity"/>
    <property type="evidence" value="ECO:0007669"/>
    <property type="project" value="InterPro"/>
</dbReference>
<sequence length="274" mass="29800">MPLTRIRQLTSQAYKGGLVIIKLNLKTTLLALTLALVSSSSVYAATYTVKSGDTLGGISKAYNTTTNYLMKNNKLSNYNIYSGQVLAVPTNTHNVARGDTLYFIAKKYNITLDKLRIANDKWDDNIYPGDVFKIPTASTNVKATPLNSSKVISYSNSDVKLLSRLINAEAGGESYDTMLSVGAVVVNRVQSSQFPSNISGVINEKSNGYYQFTPVMNGMINKAPTDIATKAAYESLKGSDPTNGALYFFENTVTNKWLTSKTVAAVKGNLTFAY</sequence>
<organism evidence="3 4">
    <name type="scientific">Clostridium tagluense</name>
    <dbReference type="NCBI Taxonomy" id="360422"/>
    <lineage>
        <taxon>Bacteria</taxon>
        <taxon>Bacillati</taxon>
        <taxon>Bacillota</taxon>
        <taxon>Clostridia</taxon>
        <taxon>Eubacteriales</taxon>
        <taxon>Clostridiaceae</taxon>
        <taxon>Clostridium</taxon>
    </lineage>
</organism>
<dbReference type="SMART" id="SM00257">
    <property type="entry name" value="LysM"/>
    <property type="match status" value="2"/>
</dbReference>
<dbReference type="AlphaFoldDB" id="A0A401UKZ7"/>
<reference evidence="3 4" key="1">
    <citation type="submission" date="2018-11" db="EMBL/GenBank/DDBJ databases">
        <title>Genome sequencing and assembly of Clostridium tagluense strain A121.</title>
        <authorList>
            <person name="Murakami T."/>
            <person name="Segawa T."/>
            <person name="Shcherbakova V.A."/>
            <person name="Mori H."/>
            <person name="Yoshimura Y."/>
        </authorList>
    </citation>
    <scope>NUCLEOTIDE SEQUENCE [LARGE SCALE GENOMIC DNA]</scope>
    <source>
        <strain evidence="3 4">A121</strain>
    </source>
</reference>
<dbReference type="EMBL" id="BHYK01000009">
    <property type="protein sequence ID" value="GCD10243.1"/>
    <property type="molecule type" value="Genomic_DNA"/>
</dbReference>
<dbReference type="Gene3D" id="3.10.350.10">
    <property type="entry name" value="LysM domain"/>
    <property type="match status" value="2"/>
</dbReference>
<dbReference type="InterPro" id="IPR011105">
    <property type="entry name" value="Cell_wall_hydrolase_SleB"/>
</dbReference>
<feature type="domain" description="LysM" evidence="2">
    <location>
        <begin position="91"/>
        <end position="134"/>
    </location>
</feature>
<keyword evidence="1" id="KW-0732">Signal</keyword>
<accession>A0A401UKZ7</accession>
<protein>
    <submittedName>
        <fullName evidence="3">Lytic transglycosylase</fullName>
    </submittedName>
</protein>
<dbReference type="InterPro" id="IPR042047">
    <property type="entry name" value="SleB_dom1"/>
</dbReference>
<evidence type="ECO:0000313" key="4">
    <source>
        <dbReference type="Proteomes" id="UP000287872"/>
    </source>
</evidence>
<dbReference type="SUPFAM" id="SSF54106">
    <property type="entry name" value="LysM domain"/>
    <property type="match status" value="2"/>
</dbReference>
<dbReference type="Gene3D" id="6.20.240.60">
    <property type="match status" value="1"/>
</dbReference>
<evidence type="ECO:0000313" key="3">
    <source>
        <dbReference type="EMBL" id="GCD10243.1"/>
    </source>
</evidence>
<dbReference type="Proteomes" id="UP000287872">
    <property type="component" value="Unassembled WGS sequence"/>
</dbReference>
<dbReference type="Gene3D" id="1.10.10.2520">
    <property type="entry name" value="Cell wall hydrolase SleB, domain 1"/>
    <property type="match status" value="1"/>
</dbReference>
<name>A0A401UKZ7_9CLOT</name>
<evidence type="ECO:0000256" key="1">
    <source>
        <dbReference type="SAM" id="SignalP"/>
    </source>
</evidence>
<keyword evidence="4" id="KW-1185">Reference proteome</keyword>